<organism evidence="6 7">
    <name type="scientific">Filifactor villosus</name>
    <dbReference type="NCBI Taxonomy" id="29374"/>
    <lineage>
        <taxon>Bacteria</taxon>
        <taxon>Bacillati</taxon>
        <taxon>Bacillota</taxon>
        <taxon>Clostridia</taxon>
        <taxon>Peptostreptococcales</taxon>
        <taxon>Filifactoraceae</taxon>
        <taxon>Filifactor</taxon>
    </lineage>
</organism>
<reference evidence="7" key="1">
    <citation type="journal article" date="2019" name="Int. J. Syst. Evol. Microbiol.">
        <title>The Global Catalogue of Microorganisms (GCM) 10K type strain sequencing project: providing services to taxonomists for standard genome sequencing and annotation.</title>
        <authorList>
            <consortium name="The Broad Institute Genomics Platform"/>
            <consortium name="The Broad Institute Genome Sequencing Center for Infectious Disease"/>
            <person name="Wu L."/>
            <person name="Ma J."/>
        </authorList>
    </citation>
    <scope>NUCLEOTIDE SEQUENCE [LARGE SCALE GENOMIC DNA]</scope>
    <source>
        <strain evidence="7">CCUG 46385</strain>
    </source>
</reference>
<evidence type="ECO:0000256" key="1">
    <source>
        <dbReference type="ARBA" id="ARBA00004141"/>
    </source>
</evidence>
<sequence>MDFLKKYPLPIAGLILAILALGNLLKPYGEGLRTVLGLIGGVLYLIYLIKLIVFNTKLSEALEHPVVASVFPTFTMATMLVPTYIKPYAPALAPVIWYIGVIGHVVLYLWFSKNHVLNFSTKKVFPSWYIVYVGIAVGSVSSPAVEQLKVGQIAFWLAFVSYFAILPFVLYRVWKVGEIPEPAKPTLIVLSAPASLLLAGYLSAFEVKSATMVYLLATLSYLFYFIALYYLSKLMMSKFSPSFSAFTFPLVISAIAGKMFAGYMKAGAVLAMLVKVQEAVAFCIVVFVLFHYMRFLFKSENA</sequence>
<gene>
    <name evidence="6" type="ORF">ACFO4R_02710</name>
</gene>
<dbReference type="PANTHER" id="PTHR37955">
    <property type="entry name" value="TELLURITE RESISTANCE PROTEIN TEHA"/>
    <property type="match status" value="1"/>
</dbReference>
<dbReference type="RefSeq" id="WP_379787462.1">
    <property type="nucleotide sequence ID" value="NZ_JBHSHL010000009.1"/>
</dbReference>
<feature type="transmembrane region" description="Helical" evidence="5">
    <location>
        <begin position="279"/>
        <end position="297"/>
    </location>
</feature>
<evidence type="ECO:0000256" key="4">
    <source>
        <dbReference type="ARBA" id="ARBA00023136"/>
    </source>
</evidence>
<dbReference type="EMBL" id="JBHSHL010000009">
    <property type="protein sequence ID" value="MFC4803984.1"/>
    <property type="molecule type" value="Genomic_DNA"/>
</dbReference>
<feature type="transmembrane region" description="Helical" evidence="5">
    <location>
        <begin position="153"/>
        <end position="174"/>
    </location>
</feature>
<dbReference type="CDD" id="cd09325">
    <property type="entry name" value="TDT_C4-dicarb_trans"/>
    <property type="match status" value="1"/>
</dbReference>
<feature type="transmembrane region" description="Helical" evidence="5">
    <location>
        <begin position="186"/>
        <end position="205"/>
    </location>
</feature>
<feature type="transmembrane region" description="Helical" evidence="5">
    <location>
        <begin position="123"/>
        <end position="141"/>
    </location>
</feature>
<dbReference type="Gene3D" id="1.50.10.150">
    <property type="entry name" value="Voltage-dependent anion channel"/>
    <property type="match status" value="1"/>
</dbReference>
<feature type="transmembrane region" description="Helical" evidence="5">
    <location>
        <begin position="211"/>
        <end position="231"/>
    </location>
</feature>
<feature type="transmembrane region" description="Helical" evidence="5">
    <location>
        <begin position="7"/>
        <end position="25"/>
    </location>
</feature>
<accession>A0ABV9QMR4</accession>
<dbReference type="PANTHER" id="PTHR37955:SF1">
    <property type="entry name" value="DEP DOMAIN-CONTAINING PROTEIN"/>
    <property type="match status" value="1"/>
</dbReference>
<keyword evidence="4 5" id="KW-0472">Membrane</keyword>
<feature type="transmembrane region" description="Helical" evidence="5">
    <location>
        <begin position="31"/>
        <end position="54"/>
    </location>
</feature>
<comment type="caution">
    <text evidence="6">The sequence shown here is derived from an EMBL/GenBank/DDBJ whole genome shotgun (WGS) entry which is preliminary data.</text>
</comment>
<feature type="transmembrane region" description="Helical" evidence="5">
    <location>
        <begin position="66"/>
        <end position="85"/>
    </location>
</feature>
<dbReference type="Proteomes" id="UP001595916">
    <property type="component" value="Unassembled WGS sequence"/>
</dbReference>
<dbReference type="Pfam" id="PF03595">
    <property type="entry name" value="SLAC1"/>
    <property type="match status" value="1"/>
</dbReference>
<keyword evidence="7" id="KW-1185">Reference proteome</keyword>
<evidence type="ECO:0000313" key="7">
    <source>
        <dbReference type="Proteomes" id="UP001595916"/>
    </source>
</evidence>
<dbReference type="InterPro" id="IPR004695">
    <property type="entry name" value="SLAC1/Mae1/Ssu1/TehA"/>
</dbReference>
<evidence type="ECO:0000256" key="2">
    <source>
        <dbReference type="ARBA" id="ARBA00022692"/>
    </source>
</evidence>
<evidence type="ECO:0000313" key="6">
    <source>
        <dbReference type="EMBL" id="MFC4803984.1"/>
    </source>
</evidence>
<dbReference type="InterPro" id="IPR052951">
    <property type="entry name" value="Tellurite_res_ion_channel"/>
</dbReference>
<protein>
    <submittedName>
        <fullName evidence="6">TDT family transporter</fullName>
    </submittedName>
</protein>
<keyword evidence="2 5" id="KW-0812">Transmembrane</keyword>
<proteinExistence type="predicted"/>
<evidence type="ECO:0000256" key="3">
    <source>
        <dbReference type="ARBA" id="ARBA00022989"/>
    </source>
</evidence>
<comment type="subcellular location">
    <subcellularLocation>
        <location evidence="1">Membrane</location>
        <topology evidence="1">Multi-pass membrane protein</topology>
    </subcellularLocation>
</comment>
<evidence type="ECO:0000256" key="5">
    <source>
        <dbReference type="SAM" id="Phobius"/>
    </source>
</evidence>
<keyword evidence="3 5" id="KW-1133">Transmembrane helix</keyword>
<feature type="transmembrane region" description="Helical" evidence="5">
    <location>
        <begin position="243"/>
        <end position="264"/>
    </location>
</feature>
<feature type="transmembrane region" description="Helical" evidence="5">
    <location>
        <begin position="91"/>
        <end position="111"/>
    </location>
</feature>
<dbReference type="InterPro" id="IPR038665">
    <property type="entry name" value="Voltage-dep_anion_channel_sf"/>
</dbReference>
<name>A0ABV9QMR4_9FIRM</name>